<name>W0RZ16_PORPP</name>
<dbReference type="GeneID" id="17963942"/>
<geneLocation type="chloroplast" evidence="1"/>
<sequence>MSNYIDLGCLCKMYNDKIFIIYFKINNKLNISSYIIKCKSIYLILNLLTKANVLINQ</sequence>
<evidence type="ECO:0000313" key="1">
    <source>
        <dbReference type="EMBL" id="BAO23620.1"/>
    </source>
</evidence>
<dbReference type="RefSeq" id="YP_008965644.1">
    <property type="nucleotide sequence ID" value="NC_023133.1"/>
</dbReference>
<dbReference type="EMBL" id="AP012987">
    <property type="protein sequence ID" value="BAO23620.1"/>
    <property type="molecule type" value="Genomic_DNA"/>
</dbReference>
<accession>W0RZ16</accession>
<gene>
    <name evidence="1" type="primary">ORF57a</name>
</gene>
<dbReference type="AlphaFoldDB" id="W0RZ16"/>
<reference evidence="1" key="1">
    <citation type="journal article" date="2014" name="J. Plant Res.">
        <title>Analysis of the complete plastid genome of the unicellular red alga Porphyridium purpureum.</title>
        <authorList>
            <person name="Tajima N."/>
            <person name="Sato S."/>
            <person name="Maruyama F."/>
            <person name="Kurokawa K."/>
            <person name="Ohta H."/>
            <person name="Tabata S."/>
            <person name="Sekine K."/>
            <person name="Moriyama T."/>
            <person name="Sato N."/>
        </authorList>
    </citation>
    <scope>NUCLEOTIDE SEQUENCE</scope>
</reference>
<protein>
    <submittedName>
        <fullName evidence="1">Uncharacterized protein</fullName>
    </submittedName>
</protein>
<keyword evidence="1" id="KW-0934">Plastid</keyword>
<proteinExistence type="predicted"/>
<organism evidence="1">
    <name type="scientific">Porphyridium purpureum</name>
    <name type="common">Red alga</name>
    <name type="synonym">Porphyridium cruentum</name>
    <dbReference type="NCBI Taxonomy" id="35688"/>
    <lineage>
        <taxon>Eukaryota</taxon>
        <taxon>Rhodophyta</taxon>
        <taxon>Bangiophyceae</taxon>
        <taxon>Porphyridiales</taxon>
        <taxon>Porphyridiaceae</taxon>
        <taxon>Porphyridium</taxon>
    </lineage>
</organism>
<keyword evidence="1" id="KW-0150">Chloroplast</keyword>